<evidence type="ECO:0000256" key="1">
    <source>
        <dbReference type="SAM" id="Phobius"/>
    </source>
</evidence>
<keyword evidence="1" id="KW-1133">Transmembrane helix</keyword>
<feature type="transmembrane region" description="Helical" evidence="1">
    <location>
        <begin position="26"/>
        <end position="46"/>
    </location>
</feature>
<organism evidence="3 4">
    <name type="scientific">Cryptosporangium minutisporangium</name>
    <dbReference type="NCBI Taxonomy" id="113569"/>
    <lineage>
        <taxon>Bacteria</taxon>
        <taxon>Bacillati</taxon>
        <taxon>Actinomycetota</taxon>
        <taxon>Actinomycetes</taxon>
        <taxon>Cryptosporangiales</taxon>
        <taxon>Cryptosporangiaceae</taxon>
        <taxon>Cryptosporangium</taxon>
    </lineage>
</organism>
<comment type="caution">
    <text evidence="3">The sequence shown here is derived from an EMBL/GenBank/DDBJ whole genome shotgun (WGS) entry which is preliminary data.</text>
</comment>
<proteinExistence type="predicted"/>
<dbReference type="InterPro" id="IPR000326">
    <property type="entry name" value="PAP2/HPO"/>
</dbReference>
<sequence length="235" mass="25864">MQPSAAASRARAPRGFVPLRISPSGWWVEGLLFGGFVALTAALVWWPPLLDLDRAVRDWCDAHRPSWAHTIAVGADRLGQRALVLPVALVVAVVLAVRWRTVRPVLLVVVAATVNSVVIEVLKQWTSRGAPHHGSIRMFSGDPAVEYPSGHVSNSLVYFAVLAFLLAGFLRPALREVLRWVPSVLVFVATVYLAWHWLTDSIGGYLLGLLLVRLLIRVPWGTMPLNPARLRKNGL</sequence>
<name>A0ABP6SZ91_9ACTN</name>
<reference evidence="4" key="1">
    <citation type="journal article" date="2019" name="Int. J. Syst. Evol. Microbiol.">
        <title>The Global Catalogue of Microorganisms (GCM) 10K type strain sequencing project: providing services to taxonomists for standard genome sequencing and annotation.</title>
        <authorList>
            <consortium name="The Broad Institute Genomics Platform"/>
            <consortium name="The Broad Institute Genome Sequencing Center for Infectious Disease"/>
            <person name="Wu L."/>
            <person name="Ma J."/>
        </authorList>
    </citation>
    <scope>NUCLEOTIDE SEQUENCE [LARGE SCALE GENOMIC DNA]</scope>
    <source>
        <strain evidence="4">JCM 9458</strain>
    </source>
</reference>
<feature type="domain" description="Phosphatidic acid phosphatase type 2/haloperoxidase" evidence="2">
    <location>
        <begin position="105"/>
        <end position="220"/>
    </location>
</feature>
<keyword evidence="4" id="KW-1185">Reference proteome</keyword>
<feature type="transmembrane region" description="Helical" evidence="1">
    <location>
        <begin position="78"/>
        <end position="97"/>
    </location>
</feature>
<evidence type="ECO:0000313" key="4">
    <source>
        <dbReference type="Proteomes" id="UP001501676"/>
    </source>
</evidence>
<keyword evidence="1" id="KW-0812">Transmembrane</keyword>
<accession>A0ABP6SZ91</accession>
<feature type="transmembrane region" description="Helical" evidence="1">
    <location>
        <begin position="104"/>
        <end position="122"/>
    </location>
</feature>
<dbReference type="Pfam" id="PF01569">
    <property type="entry name" value="PAP2"/>
    <property type="match status" value="1"/>
</dbReference>
<evidence type="ECO:0000313" key="3">
    <source>
        <dbReference type="EMBL" id="GAA3388457.1"/>
    </source>
</evidence>
<keyword evidence="1" id="KW-0472">Membrane</keyword>
<gene>
    <name evidence="3" type="ORF">GCM10020369_34710</name>
</gene>
<dbReference type="Proteomes" id="UP001501676">
    <property type="component" value="Unassembled WGS sequence"/>
</dbReference>
<feature type="transmembrane region" description="Helical" evidence="1">
    <location>
        <begin position="177"/>
        <end position="198"/>
    </location>
</feature>
<dbReference type="InterPro" id="IPR036938">
    <property type="entry name" value="PAP2/HPO_sf"/>
</dbReference>
<protein>
    <recommendedName>
        <fullName evidence="2">Phosphatidic acid phosphatase type 2/haloperoxidase domain-containing protein</fullName>
    </recommendedName>
</protein>
<feature type="transmembrane region" description="Helical" evidence="1">
    <location>
        <begin position="152"/>
        <end position="170"/>
    </location>
</feature>
<dbReference type="SUPFAM" id="SSF48317">
    <property type="entry name" value="Acid phosphatase/Vanadium-dependent haloperoxidase"/>
    <property type="match status" value="1"/>
</dbReference>
<dbReference type="RefSeq" id="WP_345729157.1">
    <property type="nucleotide sequence ID" value="NZ_BAAAYN010000023.1"/>
</dbReference>
<dbReference type="Gene3D" id="1.20.144.10">
    <property type="entry name" value="Phosphatidic acid phosphatase type 2/haloperoxidase"/>
    <property type="match status" value="1"/>
</dbReference>
<evidence type="ECO:0000259" key="2">
    <source>
        <dbReference type="Pfam" id="PF01569"/>
    </source>
</evidence>
<dbReference type="EMBL" id="BAAAYN010000023">
    <property type="protein sequence ID" value="GAA3388457.1"/>
    <property type="molecule type" value="Genomic_DNA"/>
</dbReference>